<dbReference type="PANTHER" id="PTHR42718">
    <property type="entry name" value="MAJOR FACILITATOR SUPERFAMILY MULTIDRUG TRANSPORTER MFSC"/>
    <property type="match status" value="1"/>
</dbReference>
<dbReference type="InterPro" id="IPR036259">
    <property type="entry name" value="MFS_trans_sf"/>
</dbReference>
<dbReference type="OrthoDB" id="7375466at2"/>
<keyword evidence="9" id="KW-1185">Reference proteome</keyword>
<dbReference type="Pfam" id="PF07690">
    <property type="entry name" value="MFS_1"/>
    <property type="match status" value="1"/>
</dbReference>
<organism evidence="8 9">
    <name type="scientific">Trebonia kvetii</name>
    <dbReference type="NCBI Taxonomy" id="2480626"/>
    <lineage>
        <taxon>Bacteria</taxon>
        <taxon>Bacillati</taxon>
        <taxon>Actinomycetota</taxon>
        <taxon>Actinomycetes</taxon>
        <taxon>Streptosporangiales</taxon>
        <taxon>Treboniaceae</taxon>
        <taxon>Trebonia</taxon>
    </lineage>
</organism>
<evidence type="ECO:0000256" key="6">
    <source>
        <dbReference type="SAM" id="Phobius"/>
    </source>
</evidence>
<gene>
    <name evidence="8" type="ORF">EAS64_11335</name>
</gene>
<dbReference type="SUPFAM" id="SSF103473">
    <property type="entry name" value="MFS general substrate transporter"/>
    <property type="match status" value="1"/>
</dbReference>
<dbReference type="GO" id="GO:0005886">
    <property type="term" value="C:plasma membrane"/>
    <property type="evidence" value="ECO:0007669"/>
    <property type="project" value="UniProtKB-SubCell"/>
</dbReference>
<feature type="domain" description="Major facilitator superfamily (MFS) profile" evidence="7">
    <location>
        <begin position="12"/>
        <end position="126"/>
    </location>
</feature>
<sequence>MPEPSRKRRYLVLAICCLSLFLVGMDATIINVALPSIGRDFSAPVSGLQWTVDAYMLVTASLLMLAGSTGDRVGRPTVFQIGIATFTLGSVACSLAPGLGWLAEPLIDLRFFRSLPWPLPEPATAG</sequence>
<keyword evidence="3 6" id="KW-0812">Transmembrane</keyword>
<evidence type="ECO:0000313" key="9">
    <source>
        <dbReference type="Proteomes" id="UP000460272"/>
    </source>
</evidence>
<evidence type="ECO:0000256" key="5">
    <source>
        <dbReference type="ARBA" id="ARBA00023136"/>
    </source>
</evidence>
<dbReference type="Proteomes" id="UP000460272">
    <property type="component" value="Unassembled WGS sequence"/>
</dbReference>
<proteinExistence type="predicted"/>
<evidence type="ECO:0000259" key="7">
    <source>
        <dbReference type="PROSITE" id="PS50850"/>
    </source>
</evidence>
<keyword evidence="4 6" id="KW-1133">Transmembrane helix</keyword>
<dbReference type="EMBL" id="RPFW01000002">
    <property type="protein sequence ID" value="TVZ05814.1"/>
    <property type="molecule type" value="Genomic_DNA"/>
</dbReference>
<dbReference type="Gene3D" id="1.20.1720.10">
    <property type="entry name" value="Multidrug resistance protein D"/>
    <property type="match status" value="1"/>
</dbReference>
<reference evidence="8 9" key="1">
    <citation type="submission" date="2018-11" db="EMBL/GenBank/DDBJ databases">
        <title>Trebonia kvetii gen.nov., sp.nov., a novel acidophilic actinobacterium, and proposal of the new actinobacterial family Treboniaceae fam. nov.</title>
        <authorList>
            <person name="Rapoport D."/>
            <person name="Sagova-Mareckova M."/>
            <person name="Sedlacek I."/>
            <person name="Provaznik J."/>
            <person name="Kralova S."/>
            <person name="Pavlinic D."/>
            <person name="Benes V."/>
            <person name="Kopecky J."/>
        </authorList>
    </citation>
    <scope>NUCLEOTIDE SEQUENCE [LARGE SCALE GENOMIC DNA]</scope>
    <source>
        <strain evidence="8 9">15Tr583</strain>
    </source>
</reference>
<dbReference type="PROSITE" id="PS50850">
    <property type="entry name" value="MFS"/>
    <property type="match status" value="1"/>
</dbReference>
<dbReference type="GO" id="GO:0022857">
    <property type="term" value="F:transmembrane transporter activity"/>
    <property type="evidence" value="ECO:0007669"/>
    <property type="project" value="InterPro"/>
</dbReference>
<dbReference type="AlphaFoldDB" id="A0A6P2C359"/>
<dbReference type="InterPro" id="IPR011701">
    <property type="entry name" value="MFS"/>
</dbReference>
<keyword evidence="5 6" id="KW-0472">Membrane</keyword>
<comment type="caution">
    <text evidence="8">The sequence shown here is derived from an EMBL/GenBank/DDBJ whole genome shotgun (WGS) entry which is preliminary data.</text>
</comment>
<accession>A0A6P2C359</accession>
<feature type="transmembrane region" description="Helical" evidence="6">
    <location>
        <begin position="47"/>
        <end position="66"/>
    </location>
</feature>
<evidence type="ECO:0000256" key="4">
    <source>
        <dbReference type="ARBA" id="ARBA00022989"/>
    </source>
</evidence>
<name>A0A6P2C359_9ACTN</name>
<dbReference type="InterPro" id="IPR020846">
    <property type="entry name" value="MFS_dom"/>
</dbReference>
<dbReference type="PANTHER" id="PTHR42718:SF9">
    <property type="entry name" value="MAJOR FACILITATOR SUPERFAMILY MULTIDRUG TRANSPORTER MFSC"/>
    <property type="match status" value="1"/>
</dbReference>
<keyword evidence="2" id="KW-0813">Transport</keyword>
<evidence type="ECO:0000256" key="2">
    <source>
        <dbReference type="ARBA" id="ARBA00022448"/>
    </source>
</evidence>
<comment type="subcellular location">
    <subcellularLocation>
        <location evidence="1">Cell membrane</location>
        <topology evidence="1">Multi-pass membrane protein</topology>
    </subcellularLocation>
</comment>
<evidence type="ECO:0000256" key="3">
    <source>
        <dbReference type="ARBA" id="ARBA00022692"/>
    </source>
</evidence>
<evidence type="ECO:0000256" key="1">
    <source>
        <dbReference type="ARBA" id="ARBA00004651"/>
    </source>
</evidence>
<feature type="transmembrane region" description="Helical" evidence="6">
    <location>
        <begin position="78"/>
        <end position="103"/>
    </location>
</feature>
<protein>
    <submittedName>
        <fullName evidence="8">MFS transporter</fullName>
    </submittedName>
</protein>
<evidence type="ECO:0000313" key="8">
    <source>
        <dbReference type="EMBL" id="TVZ05814.1"/>
    </source>
</evidence>